<dbReference type="STRING" id="2094558.A0A314XZE6"/>
<evidence type="ECO:0000256" key="1">
    <source>
        <dbReference type="ARBA" id="ARBA00008645"/>
    </source>
</evidence>
<dbReference type="Gene3D" id="3.40.50.1820">
    <property type="entry name" value="alpha/beta hydrolase"/>
    <property type="match status" value="1"/>
</dbReference>
<evidence type="ECO:0000256" key="2">
    <source>
        <dbReference type="SAM" id="MobiDB-lite"/>
    </source>
</evidence>
<dbReference type="EMBL" id="PJQY01001750">
    <property type="protein sequence ID" value="PQP99981.1"/>
    <property type="molecule type" value="Genomic_DNA"/>
</dbReference>
<dbReference type="Proteomes" id="UP000250321">
    <property type="component" value="Unassembled WGS sequence"/>
</dbReference>
<accession>A0A314XZE6</accession>
<dbReference type="SUPFAM" id="SSF53474">
    <property type="entry name" value="alpha/beta-Hydrolases"/>
    <property type="match status" value="1"/>
</dbReference>
<dbReference type="InterPro" id="IPR029058">
    <property type="entry name" value="AB_hydrolase_fold"/>
</dbReference>
<sequence>MIGKRMLVGSSQVQPQPEKRPRQEVCNTESSRGKSRPVPIQKRVCNTEPIRGVLPPEPDREPKWVEDGYFAWEPLDTSDDSDEGERVICKLEDDFCSLMAARKEIWRSRREFKQTTAGAQTSNKPRKGQWFYVYKGDMIQHQCRRCLKQDHAAAFCPYQNYVPKGAKVGPGYMIVCKCCREEGGHDDENWDSFSGMKQDYQPFFYPKLAALSPYFQLRRLYIHNFKGTERPFSDTSTQQDTRGFTRGELDAFFNQIDQNFSNWVPSFAPIPIGVKVTSAIAEFENSVGRMTPKIAVSVARTVFLSDLRGILPPVVVPSSIIQSRKDFIVPKTVAFYMKKRLGGPPRLKILNTEGHLPQLTAYSTENYKK</sequence>
<dbReference type="AlphaFoldDB" id="A0A314XZE6"/>
<comment type="caution">
    <text evidence="3">The sequence shown here is derived from an EMBL/GenBank/DDBJ whole genome shotgun (WGS) entry which is preliminary data.</text>
</comment>
<organism evidence="3 4">
    <name type="scientific">Prunus yedoensis var. nudiflora</name>
    <dbReference type="NCBI Taxonomy" id="2094558"/>
    <lineage>
        <taxon>Eukaryota</taxon>
        <taxon>Viridiplantae</taxon>
        <taxon>Streptophyta</taxon>
        <taxon>Embryophyta</taxon>
        <taxon>Tracheophyta</taxon>
        <taxon>Spermatophyta</taxon>
        <taxon>Magnoliopsida</taxon>
        <taxon>eudicotyledons</taxon>
        <taxon>Gunneridae</taxon>
        <taxon>Pentapetalae</taxon>
        <taxon>rosids</taxon>
        <taxon>fabids</taxon>
        <taxon>Rosales</taxon>
        <taxon>Rosaceae</taxon>
        <taxon>Amygdaloideae</taxon>
        <taxon>Amygdaleae</taxon>
        <taxon>Prunus</taxon>
    </lineage>
</organism>
<evidence type="ECO:0000313" key="3">
    <source>
        <dbReference type="EMBL" id="PQP99981.1"/>
    </source>
</evidence>
<protein>
    <submittedName>
        <fullName evidence="3">Strigolactone esterase D14-like</fullName>
    </submittedName>
</protein>
<dbReference type="OrthoDB" id="1175054at2759"/>
<dbReference type="PANTHER" id="PTHR43039">
    <property type="entry name" value="ESTERASE-RELATED"/>
    <property type="match status" value="1"/>
</dbReference>
<evidence type="ECO:0000313" key="4">
    <source>
        <dbReference type="Proteomes" id="UP000250321"/>
    </source>
</evidence>
<name>A0A314XZE6_PRUYE</name>
<gene>
    <name evidence="3" type="ORF">Pyn_18003</name>
</gene>
<reference evidence="3 4" key="1">
    <citation type="submission" date="2018-02" db="EMBL/GenBank/DDBJ databases">
        <title>Draft genome of wild Prunus yedoensis var. nudiflora.</title>
        <authorList>
            <person name="Baek S."/>
            <person name="Kim J.-H."/>
            <person name="Choi K."/>
            <person name="Kim G.-B."/>
            <person name="Cho A."/>
            <person name="Jang H."/>
            <person name="Shin C.-H."/>
            <person name="Yu H.-J."/>
            <person name="Mun J.-H."/>
        </authorList>
    </citation>
    <scope>NUCLEOTIDE SEQUENCE [LARGE SCALE GENOMIC DNA]</scope>
    <source>
        <strain evidence="4">cv. Jeju island</strain>
        <tissue evidence="3">Leaf</tissue>
    </source>
</reference>
<proteinExistence type="inferred from homology"/>
<comment type="similarity">
    <text evidence="1">Belongs to the AB hydrolase superfamily.</text>
</comment>
<keyword evidence="4" id="KW-1185">Reference proteome</keyword>
<feature type="region of interest" description="Disordered" evidence="2">
    <location>
        <begin position="1"/>
        <end position="42"/>
    </location>
</feature>